<feature type="domain" description="Glycosyl transferase family 1" evidence="3">
    <location>
        <begin position="205"/>
        <end position="326"/>
    </location>
</feature>
<dbReference type="AlphaFoldDB" id="A0A1I2LQR7"/>
<organism evidence="5 6">
    <name type="scientific">Actinopolymorpha cephalotaxi</name>
    <dbReference type="NCBI Taxonomy" id="504797"/>
    <lineage>
        <taxon>Bacteria</taxon>
        <taxon>Bacillati</taxon>
        <taxon>Actinomycetota</taxon>
        <taxon>Actinomycetes</taxon>
        <taxon>Propionibacteriales</taxon>
        <taxon>Actinopolymorphaceae</taxon>
        <taxon>Actinopolymorpha</taxon>
    </lineage>
</organism>
<dbReference type="STRING" id="504797.SAMN05421678_102237"/>
<dbReference type="Gene3D" id="3.40.50.2000">
    <property type="entry name" value="Glycogen Phosphorylase B"/>
    <property type="match status" value="2"/>
</dbReference>
<evidence type="ECO:0000313" key="5">
    <source>
        <dbReference type="EMBL" id="SFF80938.1"/>
    </source>
</evidence>
<dbReference type="Pfam" id="PF13439">
    <property type="entry name" value="Glyco_transf_4"/>
    <property type="match status" value="1"/>
</dbReference>
<evidence type="ECO:0000313" key="6">
    <source>
        <dbReference type="Proteomes" id="UP000199052"/>
    </source>
</evidence>
<dbReference type="SUPFAM" id="SSF53756">
    <property type="entry name" value="UDP-Glycosyltransferase/glycogen phosphorylase"/>
    <property type="match status" value="1"/>
</dbReference>
<name>A0A1I2LQR7_9ACTN</name>
<dbReference type="Proteomes" id="UP000199052">
    <property type="component" value="Unassembled WGS sequence"/>
</dbReference>
<dbReference type="InterPro" id="IPR001296">
    <property type="entry name" value="Glyco_trans_1"/>
</dbReference>
<evidence type="ECO:0000256" key="2">
    <source>
        <dbReference type="ARBA" id="ARBA00022679"/>
    </source>
</evidence>
<dbReference type="InterPro" id="IPR028098">
    <property type="entry name" value="Glyco_trans_4-like_N"/>
</dbReference>
<dbReference type="Pfam" id="PF00534">
    <property type="entry name" value="Glycos_transf_1"/>
    <property type="match status" value="1"/>
</dbReference>
<evidence type="ECO:0000259" key="3">
    <source>
        <dbReference type="Pfam" id="PF00534"/>
    </source>
</evidence>
<evidence type="ECO:0000259" key="4">
    <source>
        <dbReference type="Pfam" id="PF13439"/>
    </source>
</evidence>
<sequence length="375" mass="40693">MHPEREFDATGNCAIGDGGVPILSAMPLEPHLHQRPLKVAVLGPVAWRTPPRHYGPWELVTSLLTEGLVARGLDVTLFATLDSVTAATLDGICPNGYAEDPGLDGRVWEAMHIAYAFERSGEFDLVHSHLDWLPLAFSAHCRAPLLTTVHGFSGRGIVPAYARAKSSYVSISDADRAPELDYVATIHHGIDLTELPYAPEGGTGLVAFGRIHPDKGTAEAIDIAHRANLPLTICGIVQDESYFIERVRPHIDGDRVRYLGSVGPKDRAEILGDSLALLHPISFDEPFGLSLVEAMACGTPVVAFRRGSMPEVVDDGVTGFLVHTVEEAVRAVGAAGTLDRAACRKHVEERFGVDRMVDEYVRVYRDIAATELSPW</sequence>
<protein>
    <submittedName>
        <fullName evidence="5">Glycosyltransferase involved in cell wall bisynthesis</fullName>
    </submittedName>
</protein>
<proteinExistence type="predicted"/>
<dbReference type="GO" id="GO:0016757">
    <property type="term" value="F:glycosyltransferase activity"/>
    <property type="evidence" value="ECO:0007669"/>
    <property type="project" value="UniProtKB-KW"/>
</dbReference>
<keyword evidence="1" id="KW-0328">Glycosyltransferase</keyword>
<feature type="domain" description="Glycosyltransferase subfamily 4-like N-terminal" evidence="4">
    <location>
        <begin position="62"/>
        <end position="169"/>
    </location>
</feature>
<reference evidence="5 6" key="1">
    <citation type="submission" date="2016-10" db="EMBL/GenBank/DDBJ databases">
        <authorList>
            <person name="de Groot N.N."/>
        </authorList>
    </citation>
    <scope>NUCLEOTIDE SEQUENCE [LARGE SCALE GENOMIC DNA]</scope>
    <source>
        <strain evidence="5 6">CPCC 202808</strain>
    </source>
</reference>
<accession>A0A1I2LQR7</accession>
<dbReference type="CDD" id="cd03802">
    <property type="entry name" value="GT4_AviGT4-like"/>
    <property type="match status" value="1"/>
</dbReference>
<dbReference type="PANTHER" id="PTHR12526:SF595">
    <property type="entry name" value="BLL5217 PROTEIN"/>
    <property type="match status" value="1"/>
</dbReference>
<keyword evidence="2 5" id="KW-0808">Transferase</keyword>
<gene>
    <name evidence="5" type="ORF">SAMN05421678_102237</name>
</gene>
<evidence type="ECO:0000256" key="1">
    <source>
        <dbReference type="ARBA" id="ARBA00022676"/>
    </source>
</evidence>
<dbReference type="EMBL" id="FOOI01000002">
    <property type="protein sequence ID" value="SFF80938.1"/>
    <property type="molecule type" value="Genomic_DNA"/>
</dbReference>
<dbReference type="PANTHER" id="PTHR12526">
    <property type="entry name" value="GLYCOSYLTRANSFERASE"/>
    <property type="match status" value="1"/>
</dbReference>